<dbReference type="EMBL" id="GGFM01010094">
    <property type="protein sequence ID" value="MBW30845.1"/>
    <property type="molecule type" value="Transcribed_RNA"/>
</dbReference>
<proteinExistence type="predicted"/>
<evidence type="ECO:0000313" key="2">
    <source>
        <dbReference type="EMBL" id="MBW30845.1"/>
    </source>
</evidence>
<name>A0A2M3ZQS6_9DIPT</name>
<keyword evidence="1" id="KW-0732">Signal</keyword>
<reference evidence="2" key="1">
    <citation type="submission" date="2018-01" db="EMBL/GenBank/DDBJ databases">
        <title>An insight into the sialome of Amazonian anophelines.</title>
        <authorList>
            <person name="Ribeiro J.M."/>
            <person name="Scarpassa V."/>
            <person name="Calvo E."/>
        </authorList>
    </citation>
    <scope>NUCLEOTIDE SEQUENCE</scope>
    <source>
        <tissue evidence="2">Salivary glands</tissue>
    </source>
</reference>
<feature type="chain" id="PRO_5014785617" evidence="1">
    <location>
        <begin position="22"/>
        <end position="76"/>
    </location>
</feature>
<protein>
    <submittedName>
        <fullName evidence="2">Putative secreted peptide</fullName>
    </submittedName>
</protein>
<organism evidence="2">
    <name type="scientific">Anopheles braziliensis</name>
    <dbReference type="NCBI Taxonomy" id="58242"/>
    <lineage>
        <taxon>Eukaryota</taxon>
        <taxon>Metazoa</taxon>
        <taxon>Ecdysozoa</taxon>
        <taxon>Arthropoda</taxon>
        <taxon>Hexapoda</taxon>
        <taxon>Insecta</taxon>
        <taxon>Pterygota</taxon>
        <taxon>Neoptera</taxon>
        <taxon>Endopterygota</taxon>
        <taxon>Diptera</taxon>
        <taxon>Nematocera</taxon>
        <taxon>Culicoidea</taxon>
        <taxon>Culicidae</taxon>
        <taxon>Anophelinae</taxon>
        <taxon>Anopheles</taxon>
    </lineage>
</organism>
<sequence length="76" mass="8127">MPRKSFARWLVTLVPPPMLSCSSFSFKAFTCDSASSRCCSAIAVFRLLSSICAFQASHALVACSTCSSQLSICCCC</sequence>
<feature type="signal peptide" evidence="1">
    <location>
        <begin position="1"/>
        <end position="21"/>
    </location>
</feature>
<dbReference type="AlphaFoldDB" id="A0A2M3ZQS6"/>
<accession>A0A2M3ZQS6</accession>
<evidence type="ECO:0000256" key="1">
    <source>
        <dbReference type="SAM" id="SignalP"/>
    </source>
</evidence>